<evidence type="ECO:0000256" key="9">
    <source>
        <dbReference type="ARBA" id="ARBA00023136"/>
    </source>
</evidence>
<dbReference type="InterPro" id="IPR005158">
    <property type="entry name" value="BTAD"/>
</dbReference>
<dbReference type="PROSITE" id="PS00211">
    <property type="entry name" value="ABC_TRANSPORTER_1"/>
    <property type="match status" value="1"/>
</dbReference>
<dbReference type="InterPro" id="IPR017871">
    <property type="entry name" value="ABC_transporter-like_CS"/>
</dbReference>
<name>A0A6F8XT33_9ACTN</name>
<evidence type="ECO:0000256" key="2">
    <source>
        <dbReference type="ARBA" id="ARBA00005820"/>
    </source>
</evidence>
<evidence type="ECO:0000256" key="1">
    <source>
        <dbReference type="ARBA" id="ARBA00004413"/>
    </source>
</evidence>
<dbReference type="GO" id="GO:0016887">
    <property type="term" value="F:ATP hydrolysis activity"/>
    <property type="evidence" value="ECO:0007669"/>
    <property type="project" value="InterPro"/>
</dbReference>
<dbReference type="GO" id="GO:0005524">
    <property type="term" value="F:ATP binding"/>
    <property type="evidence" value="ECO:0007669"/>
    <property type="project" value="UniProtKB-KW"/>
</dbReference>
<dbReference type="Gene3D" id="1.25.40.10">
    <property type="entry name" value="Tetratricopeptide repeat domain"/>
    <property type="match status" value="2"/>
</dbReference>
<dbReference type="GO" id="GO:1900753">
    <property type="term" value="P:doxorubicin transport"/>
    <property type="evidence" value="ECO:0007669"/>
    <property type="project" value="InterPro"/>
</dbReference>
<dbReference type="Pfam" id="PF00486">
    <property type="entry name" value="Trans_reg_C"/>
    <property type="match status" value="1"/>
</dbReference>
<dbReference type="PROSITE" id="PS51755">
    <property type="entry name" value="OMPR_PHOB"/>
    <property type="match status" value="1"/>
</dbReference>
<accession>A0A6F8XT33</accession>
<dbReference type="SUPFAM" id="SSF52540">
    <property type="entry name" value="P-loop containing nucleoside triphosphate hydrolases"/>
    <property type="match status" value="2"/>
</dbReference>
<dbReference type="FunFam" id="3.40.50.300:FF:000589">
    <property type="entry name" value="ABC transporter, ATP-binding subunit"/>
    <property type="match status" value="1"/>
</dbReference>
<dbReference type="InterPro" id="IPR027417">
    <property type="entry name" value="P-loop_NTPase"/>
</dbReference>
<keyword evidence="3" id="KW-0813">Transport</keyword>
<dbReference type="EMBL" id="AP022870">
    <property type="protein sequence ID" value="BCB76994.1"/>
    <property type="molecule type" value="Genomic_DNA"/>
</dbReference>
<dbReference type="GO" id="GO:0003677">
    <property type="term" value="F:DNA binding"/>
    <property type="evidence" value="ECO:0007669"/>
    <property type="project" value="UniProtKB-UniRule"/>
</dbReference>
<comment type="similarity">
    <text evidence="11">Belongs to the ABC transporter superfamily. Drug exporter-1 (DrugE1) (TC 3.A.1.105) family.</text>
</comment>
<dbReference type="Pfam" id="PF03704">
    <property type="entry name" value="BTAD"/>
    <property type="match status" value="1"/>
</dbReference>
<reference evidence="16 17" key="1">
    <citation type="submission" date="2020-03" db="EMBL/GenBank/DDBJ databases">
        <title>Whole genome shotgun sequence of Phytohabitans flavus NBRC 107702.</title>
        <authorList>
            <person name="Komaki H."/>
            <person name="Tamura T."/>
        </authorList>
    </citation>
    <scope>NUCLEOTIDE SEQUENCE [LARGE SCALE GENOMIC DNA]</scope>
    <source>
        <strain evidence="16 17">NBRC 107702</strain>
    </source>
</reference>
<evidence type="ECO:0000256" key="12">
    <source>
        <dbReference type="PROSITE-ProRule" id="PRU01091"/>
    </source>
</evidence>
<dbReference type="SUPFAM" id="SSF48452">
    <property type="entry name" value="TPR-like"/>
    <property type="match status" value="2"/>
</dbReference>
<dbReference type="InterPro" id="IPR003593">
    <property type="entry name" value="AAA+_ATPase"/>
</dbReference>
<evidence type="ECO:0000256" key="6">
    <source>
        <dbReference type="ARBA" id="ARBA00022840"/>
    </source>
</evidence>
<sequence>MRYGVLGAVQVLGAGGVEVPVGGPRARALLVLLLLDAGRIVPAERLIDGLYGDSPPAGAANALQSQVSRLRQALGEYAPIEFHPSGYRLAVAPDDVDAHRFARLAADGQRALGVGDLAGAVAALREALALWRGPALADAPHAAGRAARLEELRLTAVEDRVEAELGLGAASGQLIAELRDLVGAEPLRERPRALLMRALYGAGRPAEALSAYEDARQVFADELGTDPSPEMAALHVAILRDEVARPPGLPGQLTSFVGREEELRRVGKLLGEARLVTLHGPGGAGKTRLAVEAAGRQDGEVCFVELAGLHPRAGDRGQHGPQAGERSDEGDVARAVLSALDLREASLRGPADPRDAAQRLVAALADRRLLIVLDNCEHVVAEAARLAARILAAAPGVRVLATSREPLGITGEALCPVFGLAVPPDEPPDDTATYPAVRLFADRAADAVPGFAIDASNVDDVLRIVRTLDGLPLAIELAAARLRALPVADVAARLDDRFRLLNRGSRAAQPRHQTLRAVVEWSWDLLDEAERRLARRLTVFAGGATLPAAERVCGADIDVLASLVDKSLVVARIEPASGAEASGGAGGRYRMLETVRAFCAERLAESPDDVQVRGAHAAYYLDLAREADPHLRRAEQLEWLRRLDAERDDLRAALARSIDDDPPTALRLLSALSFYWWLRGLRTEGATLAARLLTVVGEEPPEDLLEEYAICAITAHFGGAADLSMRPWATEQLIPALGRPPRQPFLLYVSAMATGPPSEGPLTFPEMVERWGPIFGDDPWIHALGSIGAGLLQLFSQRADEAEREIATGLAGFRAIGERWGMILALAATAEFAVGRGDHAAAVAPMDEALWLASELGSTVDMAELLRTRGDGRVAAGELDAARADYEQSAVYARRSGAPEMVAAAHLGLAEVARARGDLAGARRWCEEALAECPSGWFSADATRFGVLVAHGRIAQAEGTRRPPGSGTAGRWPRPPASARCRRWPTRSTALSRSPTLVTARCCWARRWCWRRCPWTRRGPAPRTPPPSNAARPYRAARRLRCCQPAVRERSAPPATLVDMTTQTPAVVAEDLRKRYGATTALDGFDLTVPPGTVCGILGPNGAGKTTAVRVLSTLLRFDGGRAFVAGHDVSREPAQVRAAIGLTGQYAAVDDILSGRQNLVLFGRLHHLRPRAAKRRADELLERFGLVEAADKSAKDYSGGMRRRLDLAASLIRTPRVLFLDEPTTGLDPRSRNQLWDAVRELVAGGTTVLLTTQYLEEADQLADRISVVDHGRVVAEGTSDELKRKIGADRIEVVVRDAADLGAAARLVGQATASPPTSTPTGAR</sequence>
<dbReference type="InterPro" id="IPR016032">
    <property type="entry name" value="Sig_transdc_resp-reg_C-effctor"/>
</dbReference>
<feature type="domain" description="ABC transporter" evidence="14">
    <location>
        <begin position="1067"/>
        <end position="1297"/>
    </location>
</feature>
<comment type="subcellular location">
    <subcellularLocation>
        <location evidence="1">Cell membrane</location>
        <topology evidence="1">Peripheral membrane protein</topology>
        <orientation evidence="1">Cytoplasmic side</orientation>
    </subcellularLocation>
</comment>
<dbReference type="GO" id="GO:0000160">
    <property type="term" value="P:phosphorelay signal transduction system"/>
    <property type="evidence" value="ECO:0007669"/>
    <property type="project" value="InterPro"/>
</dbReference>
<dbReference type="PROSITE" id="PS50893">
    <property type="entry name" value="ABC_TRANSPORTER_2"/>
    <property type="match status" value="1"/>
</dbReference>
<dbReference type="GO" id="GO:0043215">
    <property type="term" value="P:daunorubicin transport"/>
    <property type="evidence" value="ECO:0007669"/>
    <property type="project" value="InterPro"/>
</dbReference>
<feature type="domain" description="OmpR/PhoB-type" evidence="15">
    <location>
        <begin position="1"/>
        <end position="91"/>
    </location>
</feature>
<organism evidence="16 17">
    <name type="scientific">Phytohabitans flavus</name>
    <dbReference type="NCBI Taxonomy" id="1076124"/>
    <lineage>
        <taxon>Bacteria</taxon>
        <taxon>Bacillati</taxon>
        <taxon>Actinomycetota</taxon>
        <taxon>Actinomycetes</taxon>
        <taxon>Micromonosporales</taxon>
        <taxon>Micromonosporaceae</taxon>
    </lineage>
</organism>
<evidence type="ECO:0000256" key="8">
    <source>
        <dbReference type="ARBA" id="ARBA00023125"/>
    </source>
</evidence>
<dbReference type="SMART" id="SM01043">
    <property type="entry name" value="BTAD"/>
    <property type="match status" value="1"/>
</dbReference>
<proteinExistence type="inferred from homology"/>
<evidence type="ECO:0008006" key="18">
    <source>
        <dbReference type="Google" id="ProtNLM"/>
    </source>
</evidence>
<protein>
    <recommendedName>
        <fullName evidence="18">OmpR/PhoB-type domain-containing protein</fullName>
    </recommendedName>
</protein>
<reference evidence="16 17" key="2">
    <citation type="submission" date="2020-03" db="EMBL/GenBank/DDBJ databases">
        <authorList>
            <person name="Ichikawa N."/>
            <person name="Kimura A."/>
            <person name="Kitahashi Y."/>
            <person name="Uohara A."/>
        </authorList>
    </citation>
    <scope>NUCLEOTIDE SEQUENCE [LARGE SCALE GENOMIC DNA]</scope>
    <source>
        <strain evidence="16 17">NBRC 107702</strain>
    </source>
</reference>
<dbReference type="SMART" id="SM00382">
    <property type="entry name" value="AAA"/>
    <property type="match status" value="2"/>
</dbReference>
<evidence type="ECO:0000256" key="13">
    <source>
        <dbReference type="SAM" id="MobiDB-lite"/>
    </source>
</evidence>
<dbReference type="GO" id="GO:0005886">
    <property type="term" value="C:plasma membrane"/>
    <property type="evidence" value="ECO:0007669"/>
    <property type="project" value="UniProtKB-SubCell"/>
</dbReference>
<keyword evidence="8 12" id="KW-0238">DNA-binding</keyword>
<dbReference type="Pfam" id="PF00005">
    <property type="entry name" value="ABC_tran"/>
    <property type="match status" value="1"/>
</dbReference>
<gene>
    <name evidence="16" type="ORF">Pflav_034040</name>
</gene>
<keyword evidence="4" id="KW-1003">Cell membrane</keyword>
<dbReference type="PANTHER" id="PTHR47691">
    <property type="entry name" value="REGULATOR-RELATED"/>
    <property type="match status" value="1"/>
</dbReference>
<dbReference type="CDD" id="cd15831">
    <property type="entry name" value="BTAD"/>
    <property type="match status" value="1"/>
</dbReference>
<dbReference type="InterPro" id="IPR001867">
    <property type="entry name" value="OmpR/PhoB-type_DNA-bd"/>
</dbReference>
<evidence type="ECO:0000256" key="4">
    <source>
        <dbReference type="ARBA" id="ARBA00022475"/>
    </source>
</evidence>
<dbReference type="InterPro" id="IPR005894">
    <property type="entry name" value="DrrA"/>
</dbReference>
<keyword evidence="7" id="KW-1278">Translocase</keyword>
<dbReference type="NCBIfam" id="TIGR01188">
    <property type="entry name" value="drrA"/>
    <property type="match status" value="1"/>
</dbReference>
<dbReference type="SUPFAM" id="SSF46894">
    <property type="entry name" value="C-terminal effector domain of the bipartite response regulators"/>
    <property type="match status" value="1"/>
</dbReference>
<dbReference type="Pfam" id="PF25872">
    <property type="entry name" value="HTH_77"/>
    <property type="match status" value="1"/>
</dbReference>
<dbReference type="GO" id="GO:0006355">
    <property type="term" value="P:regulation of DNA-templated transcription"/>
    <property type="evidence" value="ECO:0007669"/>
    <property type="project" value="InterPro"/>
</dbReference>
<dbReference type="InterPro" id="IPR019734">
    <property type="entry name" value="TPR_rpt"/>
</dbReference>
<evidence type="ECO:0000259" key="15">
    <source>
        <dbReference type="PROSITE" id="PS51755"/>
    </source>
</evidence>
<dbReference type="SMART" id="SM00028">
    <property type="entry name" value="TPR"/>
    <property type="match status" value="3"/>
</dbReference>
<dbReference type="SMART" id="SM00862">
    <property type="entry name" value="Trans_reg_C"/>
    <property type="match status" value="1"/>
</dbReference>
<dbReference type="PANTHER" id="PTHR47691:SF3">
    <property type="entry name" value="HTH-TYPE TRANSCRIPTIONAL REGULATOR RV0890C-RELATED"/>
    <property type="match status" value="1"/>
</dbReference>
<evidence type="ECO:0000256" key="3">
    <source>
        <dbReference type="ARBA" id="ARBA00022448"/>
    </source>
</evidence>
<dbReference type="InterPro" id="IPR036388">
    <property type="entry name" value="WH-like_DNA-bd_sf"/>
</dbReference>
<evidence type="ECO:0000256" key="7">
    <source>
        <dbReference type="ARBA" id="ARBA00022967"/>
    </source>
</evidence>
<evidence type="ECO:0000313" key="16">
    <source>
        <dbReference type="EMBL" id="BCB76994.1"/>
    </source>
</evidence>
<dbReference type="Proteomes" id="UP000502508">
    <property type="component" value="Chromosome"/>
</dbReference>
<dbReference type="InterPro" id="IPR058852">
    <property type="entry name" value="HTH_77"/>
</dbReference>
<comment type="similarity">
    <text evidence="2">Belongs to the AfsR/DnrI/RedD regulatory family.</text>
</comment>
<evidence type="ECO:0000259" key="14">
    <source>
        <dbReference type="PROSITE" id="PS50893"/>
    </source>
</evidence>
<keyword evidence="17" id="KW-1185">Reference proteome</keyword>
<evidence type="ECO:0000256" key="5">
    <source>
        <dbReference type="ARBA" id="ARBA00022741"/>
    </source>
</evidence>
<feature type="DNA-binding region" description="OmpR/PhoB-type" evidence="12">
    <location>
        <begin position="1"/>
        <end position="91"/>
    </location>
</feature>
<dbReference type="KEGG" id="pfla:Pflav_034040"/>
<keyword evidence="6" id="KW-0067">ATP-binding</keyword>
<dbReference type="InterPro" id="IPR003439">
    <property type="entry name" value="ABC_transporter-like_ATP-bd"/>
</dbReference>
<keyword evidence="10" id="KW-0046">Antibiotic resistance</keyword>
<evidence type="ECO:0000313" key="17">
    <source>
        <dbReference type="Proteomes" id="UP000502508"/>
    </source>
</evidence>
<dbReference type="InterPro" id="IPR011990">
    <property type="entry name" value="TPR-like_helical_dom_sf"/>
</dbReference>
<dbReference type="GO" id="GO:0046677">
    <property type="term" value="P:response to antibiotic"/>
    <property type="evidence" value="ECO:0007669"/>
    <property type="project" value="UniProtKB-KW"/>
</dbReference>
<dbReference type="PRINTS" id="PR00364">
    <property type="entry name" value="DISEASERSIST"/>
</dbReference>
<keyword evidence="5" id="KW-0547">Nucleotide-binding</keyword>
<keyword evidence="9" id="KW-0472">Membrane</keyword>
<dbReference type="Gene3D" id="3.40.50.300">
    <property type="entry name" value="P-loop containing nucleotide triphosphate hydrolases"/>
    <property type="match status" value="2"/>
</dbReference>
<dbReference type="Gene3D" id="1.10.10.10">
    <property type="entry name" value="Winged helix-like DNA-binding domain superfamily/Winged helix DNA-binding domain"/>
    <property type="match status" value="1"/>
</dbReference>
<feature type="region of interest" description="Disordered" evidence="13">
    <location>
        <begin position="958"/>
        <end position="983"/>
    </location>
</feature>
<evidence type="ECO:0000256" key="10">
    <source>
        <dbReference type="ARBA" id="ARBA00023251"/>
    </source>
</evidence>
<evidence type="ECO:0000256" key="11">
    <source>
        <dbReference type="ARBA" id="ARBA00049985"/>
    </source>
</evidence>